<sequence>MDKPMLNSAQLVKHMQEKGIKFEITTTKDARYMLDNVNYYFKLASYKINGCFKWIFTRFESK</sequence>
<name>C2ESN2_9LACO</name>
<evidence type="ECO:0000313" key="1">
    <source>
        <dbReference type="EMBL" id="EEJ41074.1"/>
    </source>
</evidence>
<dbReference type="Proteomes" id="UP000004483">
    <property type="component" value="Unassembled WGS sequence"/>
</dbReference>
<organism evidence="1 2">
    <name type="scientific">Limosilactobacillus vaginalis DSM 5837 = ATCC 49540</name>
    <dbReference type="NCBI Taxonomy" id="1423814"/>
    <lineage>
        <taxon>Bacteria</taxon>
        <taxon>Bacillati</taxon>
        <taxon>Bacillota</taxon>
        <taxon>Bacilli</taxon>
        <taxon>Lactobacillales</taxon>
        <taxon>Lactobacillaceae</taxon>
        <taxon>Limosilactobacillus</taxon>
    </lineage>
</organism>
<protein>
    <submittedName>
        <fullName evidence="1">Uncharacterized protein</fullName>
    </submittedName>
</protein>
<evidence type="ECO:0000313" key="2">
    <source>
        <dbReference type="Proteomes" id="UP000004483"/>
    </source>
</evidence>
<accession>C2ESN2</accession>
<comment type="caution">
    <text evidence="1">The sequence shown here is derived from an EMBL/GenBank/DDBJ whole genome shotgun (WGS) entry which is preliminary data.</text>
</comment>
<dbReference type="HOGENOM" id="CLU_2898667_0_0_9"/>
<proteinExistence type="predicted"/>
<dbReference type="EMBL" id="ACGV01000032">
    <property type="protein sequence ID" value="EEJ41074.1"/>
    <property type="molecule type" value="Genomic_DNA"/>
</dbReference>
<reference evidence="1 2" key="1">
    <citation type="submission" date="2009-01" db="EMBL/GenBank/DDBJ databases">
        <authorList>
            <person name="Qin X."/>
            <person name="Bachman B."/>
            <person name="Battles P."/>
            <person name="Bell A."/>
            <person name="Bess C."/>
            <person name="Bickham C."/>
            <person name="Chaboub L."/>
            <person name="Chen D."/>
            <person name="Coyle M."/>
            <person name="Deiros D.R."/>
            <person name="Dinh H."/>
            <person name="Forbes L."/>
            <person name="Fowler G."/>
            <person name="Francisco L."/>
            <person name="Fu Q."/>
            <person name="Gubbala S."/>
            <person name="Hale W."/>
            <person name="Han Y."/>
            <person name="Hemphill L."/>
            <person name="Highlander S.K."/>
            <person name="Hirani K."/>
            <person name="Hogues M."/>
            <person name="Jackson L."/>
            <person name="Jakkamsetti A."/>
            <person name="Javaid M."/>
            <person name="Jiang H."/>
            <person name="Korchina V."/>
            <person name="Kovar C."/>
            <person name="Lara F."/>
            <person name="Lee S."/>
            <person name="Mata R."/>
            <person name="Mathew T."/>
            <person name="Moen C."/>
            <person name="Morales K."/>
            <person name="Munidasa M."/>
            <person name="Nazareth L."/>
            <person name="Ngo R."/>
            <person name="Nguyen L."/>
            <person name="Okwuonu G."/>
            <person name="Ongeri F."/>
            <person name="Patil S."/>
            <person name="Petrosino J."/>
            <person name="Pham C."/>
            <person name="Pham P."/>
            <person name="Pu L.-L."/>
            <person name="Puazo M."/>
            <person name="Raj R."/>
            <person name="Reid J."/>
            <person name="Rouhana J."/>
            <person name="Saada N."/>
            <person name="Shang Y."/>
            <person name="Simmons D."/>
            <person name="Thornton R."/>
            <person name="Warren J."/>
            <person name="Weissenberger G."/>
            <person name="Zhang J."/>
            <person name="Zhang L."/>
            <person name="Zhou C."/>
            <person name="Zhu D."/>
            <person name="Muzny D."/>
            <person name="Worley K."/>
            <person name="Gibbs R."/>
        </authorList>
    </citation>
    <scope>NUCLEOTIDE SEQUENCE [LARGE SCALE GENOMIC DNA]</scope>
    <source>
        <strain evidence="1 2">ATCC 49540</strain>
    </source>
</reference>
<dbReference type="AlphaFoldDB" id="C2ESN2"/>
<gene>
    <name evidence="1" type="ORF">HMPREF0549_0468</name>
</gene>